<evidence type="ECO:0000256" key="12">
    <source>
        <dbReference type="ARBA" id="ARBA00023136"/>
    </source>
</evidence>
<feature type="domain" description="Peptidase S24/S26A/S26B/S26C" evidence="14">
    <location>
        <begin position="7"/>
        <end position="68"/>
    </location>
</feature>
<gene>
    <name evidence="15" type="ORF">CTI12_AA095790</name>
</gene>
<evidence type="ECO:0000256" key="8">
    <source>
        <dbReference type="ARBA" id="ARBA00022692"/>
    </source>
</evidence>
<dbReference type="InterPro" id="IPR015927">
    <property type="entry name" value="Peptidase_S24_S26A/B/C"/>
</dbReference>
<evidence type="ECO:0000256" key="11">
    <source>
        <dbReference type="ARBA" id="ARBA00022989"/>
    </source>
</evidence>
<evidence type="ECO:0000256" key="3">
    <source>
        <dbReference type="ARBA" id="ARBA00011035"/>
    </source>
</evidence>
<evidence type="ECO:0000256" key="2">
    <source>
        <dbReference type="ARBA" id="ARBA00004648"/>
    </source>
</evidence>
<comment type="function">
    <text evidence="13">Catalytic component of the signal peptidase complex (SPC) which catalyzes the cleavage of N-terminal signal sequences from nascent proteins as they are translocated into the lumen of the endoplasmic reticulum. Specifically cleaves N-terminal signal peptides that contain a hydrophobic alpha-helix (h-region) shorter than 18-20 amino acids.</text>
</comment>
<dbReference type="EMBL" id="PKPP01000587">
    <property type="protein sequence ID" value="PWA90932.1"/>
    <property type="molecule type" value="Genomic_DNA"/>
</dbReference>
<comment type="subcellular location">
    <subcellularLocation>
        <location evidence="2">Endoplasmic reticulum membrane</location>
        <topology evidence="2">Single-pass type II membrane protein</topology>
    </subcellularLocation>
</comment>
<dbReference type="PRINTS" id="PR00728">
    <property type="entry name" value="SIGNALPTASE"/>
</dbReference>
<keyword evidence="16" id="KW-1185">Reference proteome</keyword>
<dbReference type="Proteomes" id="UP000245207">
    <property type="component" value="Unassembled WGS sequence"/>
</dbReference>
<comment type="catalytic activity">
    <reaction evidence="1">
        <text>Cleavage of hydrophobic, N-terminal signal or leader sequences from secreted and periplasmic proteins.</text>
        <dbReference type="EC" id="3.4.21.89"/>
    </reaction>
</comment>
<dbReference type="OrthoDB" id="10257561at2759"/>
<dbReference type="CDD" id="cd06530">
    <property type="entry name" value="S26_SPase_I"/>
    <property type="match status" value="1"/>
</dbReference>
<evidence type="ECO:0000259" key="14">
    <source>
        <dbReference type="Pfam" id="PF00717"/>
    </source>
</evidence>
<dbReference type="NCBIfam" id="TIGR02228">
    <property type="entry name" value="sigpep_I_arch"/>
    <property type="match status" value="1"/>
</dbReference>
<accession>A0A2U1PYZ8</accession>
<keyword evidence="12" id="KW-0472">Membrane</keyword>
<dbReference type="GO" id="GO:0009003">
    <property type="term" value="F:signal peptidase activity"/>
    <property type="evidence" value="ECO:0007669"/>
    <property type="project" value="UniProtKB-EC"/>
</dbReference>
<dbReference type="FunFam" id="2.10.109.10:FF:000003">
    <property type="entry name" value="Signal peptidase complex catalytic subunit SEC11"/>
    <property type="match status" value="1"/>
</dbReference>
<keyword evidence="8" id="KW-0812">Transmembrane</keyword>
<dbReference type="InterPro" id="IPR001733">
    <property type="entry name" value="Peptidase_S26B"/>
</dbReference>
<keyword evidence="11" id="KW-1133">Transmembrane helix</keyword>
<dbReference type="GO" id="GO:0006465">
    <property type="term" value="P:signal peptide processing"/>
    <property type="evidence" value="ECO:0007669"/>
    <property type="project" value="InterPro"/>
</dbReference>
<comment type="caution">
    <text evidence="15">The sequence shown here is derived from an EMBL/GenBank/DDBJ whole genome shotgun (WGS) entry which is preliminary data.</text>
</comment>
<dbReference type="InterPro" id="IPR019533">
    <property type="entry name" value="Peptidase_S26"/>
</dbReference>
<evidence type="ECO:0000256" key="13">
    <source>
        <dbReference type="ARBA" id="ARBA00045533"/>
    </source>
</evidence>
<evidence type="ECO:0000313" key="16">
    <source>
        <dbReference type="Proteomes" id="UP000245207"/>
    </source>
</evidence>
<keyword evidence="7" id="KW-0645">Protease</keyword>
<dbReference type="SUPFAM" id="SSF51306">
    <property type="entry name" value="LexA/Signal peptidase"/>
    <property type="match status" value="1"/>
</dbReference>
<dbReference type="PANTHER" id="PTHR10806:SF6">
    <property type="entry name" value="SIGNAL PEPTIDASE COMPLEX CATALYTIC SUBUNIT SEC11"/>
    <property type="match status" value="1"/>
</dbReference>
<comment type="similarity">
    <text evidence="3">Belongs to the peptidase S26B family.</text>
</comment>
<keyword evidence="10" id="KW-0735">Signal-anchor</keyword>
<evidence type="ECO:0000256" key="7">
    <source>
        <dbReference type="ARBA" id="ARBA00022670"/>
    </source>
</evidence>
<name>A0A2U1PYZ8_ARTAN</name>
<protein>
    <recommendedName>
        <fullName evidence="5">Signal peptidase complex catalytic subunit SEC11</fullName>
        <ecNumber evidence="4">3.4.21.89</ecNumber>
    </recommendedName>
    <alternativeName>
        <fullName evidence="6">Signal peptidase complex catalytic subunit sec11</fullName>
    </alternativeName>
</protein>
<evidence type="ECO:0000256" key="1">
    <source>
        <dbReference type="ARBA" id="ARBA00000677"/>
    </source>
</evidence>
<organism evidence="15 16">
    <name type="scientific">Artemisia annua</name>
    <name type="common">Sweet wormwood</name>
    <dbReference type="NCBI Taxonomy" id="35608"/>
    <lineage>
        <taxon>Eukaryota</taxon>
        <taxon>Viridiplantae</taxon>
        <taxon>Streptophyta</taxon>
        <taxon>Embryophyta</taxon>
        <taxon>Tracheophyta</taxon>
        <taxon>Spermatophyta</taxon>
        <taxon>Magnoliopsida</taxon>
        <taxon>eudicotyledons</taxon>
        <taxon>Gunneridae</taxon>
        <taxon>Pentapetalae</taxon>
        <taxon>asterids</taxon>
        <taxon>campanulids</taxon>
        <taxon>Asterales</taxon>
        <taxon>Asteraceae</taxon>
        <taxon>Asteroideae</taxon>
        <taxon>Anthemideae</taxon>
        <taxon>Artemisiinae</taxon>
        <taxon>Artemisia</taxon>
    </lineage>
</organism>
<dbReference type="EC" id="3.4.21.89" evidence="4"/>
<dbReference type="AlphaFoldDB" id="A0A2U1PYZ8"/>
<dbReference type="GO" id="GO:0004252">
    <property type="term" value="F:serine-type endopeptidase activity"/>
    <property type="evidence" value="ECO:0007669"/>
    <property type="project" value="InterPro"/>
</dbReference>
<sequence>MIWKGLMCITGSESPVVVVLSGSMEPGFKRGDILFMHLSKDPIRVGEIVSFKIEGRAIPIVHRVIKVHEHQNTGELDVLTKGDSNYADDTVLYTRGQKWLKQHHITGRAFGFLPYVGWGTILITENPIIKVRL</sequence>
<evidence type="ECO:0000256" key="9">
    <source>
        <dbReference type="ARBA" id="ARBA00022801"/>
    </source>
</evidence>
<evidence type="ECO:0000256" key="6">
    <source>
        <dbReference type="ARBA" id="ARBA00021755"/>
    </source>
</evidence>
<evidence type="ECO:0000256" key="4">
    <source>
        <dbReference type="ARBA" id="ARBA00013208"/>
    </source>
</evidence>
<keyword evidence="9" id="KW-0378">Hydrolase</keyword>
<evidence type="ECO:0000256" key="10">
    <source>
        <dbReference type="ARBA" id="ARBA00022968"/>
    </source>
</evidence>
<proteinExistence type="inferred from homology"/>
<dbReference type="Pfam" id="PF00717">
    <property type="entry name" value="Peptidase_S24"/>
    <property type="match status" value="1"/>
</dbReference>
<dbReference type="InterPro" id="IPR036286">
    <property type="entry name" value="LexA/Signal_pep-like_sf"/>
</dbReference>
<reference evidence="15 16" key="1">
    <citation type="journal article" date="2018" name="Mol. Plant">
        <title>The genome of Artemisia annua provides insight into the evolution of Asteraceae family and artemisinin biosynthesis.</title>
        <authorList>
            <person name="Shen Q."/>
            <person name="Zhang L."/>
            <person name="Liao Z."/>
            <person name="Wang S."/>
            <person name="Yan T."/>
            <person name="Shi P."/>
            <person name="Liu M."/>
            <person name="Fu X."/>
            <person name="Pan Q."/>
            <person name="Wang Y."/>
            <person name="Lv Z."/>
            <person name="Lu X."/>
            <person name="Zhang F."/>
            <person name="Jiang W."/>
            <person name="Ma Y."/>
            <person name="Chen M."/>
            <person name="Hao X."/>
            <person name="Li L."/>
            <person name="Tang Y."/>
            <person name="Lv G."/>
            <person name="Zhou Y."/>
            <person name="Sun X."/>
            <person name="Brodelius P.E."/>
            <person name="Rose J.K.C."/>
            <person name="Tang K."/>
        </authorList>
    </citation>
    <scope>NUCLEOTIDE SEQUENCE [LARGE SCALE GENOMIC DNA]</scope>
    <source>
        <strain evidence="16">cv. Huhao1</strain>
        <tissue evidence="15">Leaf</tissue>
    </source>
</reference>
<dbReference type="STRING" id="35608.A0A2U1PYZ8"/>
<evidence type="ECO:0000313" key="15">
    <source>
        <dbReference type="EMBL" id="PWA90932.1"/>
    </source>
</evidence>
<dbReference type="GO" id="GO:0005787">
    <property type="term" value="C:signal peptidase complex"/>
    <property type="evidence" value="ECO:0007669"/>
    <property type="project" value="TreeGrafter"/>
</dbReference>
<dbReference type="PANTHER" id="PTHR10806">
    <property type="entry name" value="SIGNAL PEPTIDASE COMPLEX CATALYTIC SUBUNIT SEC11"/>
    <property type="match status" value="1"/>
</dbReference>
<evidence type="ECO:0000256" key="5">
    <source>
        <dbReference type="ARBA" id="ARBA00019685"/>
    </source>
</evidence>